<dbReference type="PROSITE" id="PS51257">
    <property type="entry name" value="PROKAR_LIPOPROTEIN"/>
    <property type="match status" value="1"/>
</dbReference>
<accession>A0A7K1U3Q8</accession>
<comment type="caution">
    <text evidence="2">The sequence shown here is derived from an EMBL/GenBank/DDBJ whole genome shotgun (WGS) entry which is preliminary data.</text>
</comment>
<name>A0A7K1U3Q8_9BACT</name>
<dbReference type="EMBL" id="WRXN01000004">
    <property type="protein sequence ID" value="MVT08979.1"/>
    <property type="molecule type" value="Genomic_DNA"/>
</dbReference>
<evidence type="ECO:0008006" key="4">
    <source>
        <dbReference type="Google" id="ProtNLM"/>
    </source>
</evidence>
<dbReference type="RefSeq" id="WP_157306395.1">
    <property type="nucleotide sequence ID" value="NZ_WRXN01000004.1"/>
</dbReference>
<organism evidence="2 3">
    <name type="scientific">Chitinophaga tropicalis</name>
    <dbReference type="NCBI Taxonomy" id="2683588"/>
    <lineage>
        <taxon>Bacteria</taxon>
        <taxon>Pseudomonadati</taxon>
        <taxon>Bacteroidota</taxon>
        <taxon>Chitinophagia</taxon>
        <taxon>Chitinophagales</taxon>
        <taxon>Chitinophagaceae</taxon>
        <taxon>Chitinophaga</taxon>
    </lineage>
</organism>
<gene>
    <name evidence="2" type="ORF">GO493_11965</name>
</gene>
<evidence type="ECO:0000313" key="3">
    <source>
        <dbReference type="Proteomes" id="UP000461730"/>
    </source>
</evidence>
<evidence type="ECO:0000313" key="2">
    <source>
        <dbReference type="EMBL" id="MVT08979.1"/>
    </source>
</evidence>
<dbReference type="AlphaFoldDB" id="A0A7K1U3Q8"/>
<reference evidence="2 3" key="1">
    <citation type="submission" date="2019-12" db="EMBL/GenBank/DDBJ databases">
        <title>Chitinophaga sp. strain ysch24 (GDMCC 1.1355), whole genome shotgun sequence.</title>
        <authorList>
            <person name="Zhang X."/>
        </authorList>
    </citation>
    <scope>NUCLEOTIDE SEQUENCE [LARGE SCALE GENOMIC DNA]</scope>
    <source>
        <strain evidence="3">ysch24</strain>
    </source>
</reference>
<protein>
    <recommendedName>
        <fullName evidence="4">GOLD domain-containing protein</fullName>
    </recommendedName>
</protein>
<feature type="chain" id="PRO_5029708020" description="GOLD domain-containing protein" evidence="1">
    <location>
        <begin position="19"/>
        <end position="127"/>
    </location>
</feature>
<keyword evidence="3" id="KW-1185">Reference proteome</keyword>
<dbReference type="Proteomes" id="UP000461730">
    <property type="component" value="Unassembled WGS sequence"/>
</dbReference>
<keyword evidence="1" id="KW-0732">Signal</keyword>
<proteinExistence type="predicted"/>
<evidence type="ECO:0000256" key="1">
    <source>
        <dbReference type="SAM" id="SignalP"/>
    </source>
</evidence>
<feature type="signal peptide" evidence="1">
    <location>
        <begin position="1"/>
        <end position="18"/>
    </location>
</feature>
<sequence>MIRSFNVLVLLMAISTSAGCSRKNTPEQDCLKYANANVSRLEKADDGTTTVYFPVNNGCGQFNRFSEKKSGNTLVITVQAIYKGCMCTMDIPERKATYKLKETKPGTYYLKFVSGENTFEVDTVVVK</sequence>